<dbReference type="EMBL" id="CAVLEF010000130">
    <property type="protein sequence ID" value="CAK1551483.1"/>
    <property type="molecule type" value="Genomic_DNA"/>
</dbReference>
<evidence type="ECO:0000313" key="1">
    <source>
        <dbReference type="EMBL" id="CAK1551483.1"/>
    </source>
</evidence>
<dbReference type="GO" id="GO:0016607">
    <property type="term" value="C:nuclear speck"/>
    <property type="evidence" value="ECO:0007669"/>
    <property type="project" value="TreeGrafter"/>
</dbReference>
<organism evidence="1 2">
    <name type="scientific">Leptosia nina</name>
    <dbReference type="NCBI Taxonomy" id="320188"/>
    <lineage>
        <taxon>Eukaryota</taxon>
        <taxon>Metazoa</taxon>
        <taxon>Ecdysozoa</taxon>
        <taxon>Arthropoda</taxon>
        <taxon>Hexapoda</taxon>
        <taxon>Insecta</taxon>
        <taxon>Pterygota</taxon>
        <taxon>Neoptera</taxon>
        <taxon>Endopterygota</taxon>
        <taxon>Lepidoptera</taxon>
        <taxon>Glossata</taxon>
        <taxon>Ditrysia</taxon>
        <taxon>Papilionoidea</taxon>
        <taxon>Pieridae</taxon>
        <taxon>Pierinae</taxon>
        <taxon>Leptosia</taxon>
    </lineage>
</organism>
<dbReference type="GO" id="GO:0043007">
    <property type="term" value="P:maintenance of rDNA"/>
    <property type="evidence" value="ECO:0007669"/>
    <property type="project" value="TreeGrafter"/>
</dbReference>
<dbReference type="PANTHER" id="PTHR33962:SF1">
    <property type="entry name" value="RECQ-MEDIATED GENOME INSTABILITY PROTEIN 2"/>
    <property type="match status" value="1"/>
</dbReference>
<dbReference type="InterPro" id="IPR032245">
    <property type="entry name" value="RMI2"/>
</dbReference>
<accession>A0AAV1JTQ0</accession>
<keyword evidence="2" id="KW-1185">Reference proteome</keyword>
<dbReference type="Gene3D" id="2.40.50.140">
    <property type="entry name" value="Nucleic acid-binding proteins"/>
    <property type="match status" value="1"/>
</dbReference>
<dbReference type="Proteomes" id="UP001497472">
    <property type="component" value="Unassembled WGS sequence"/>
</dbReference>
<dbReference type="AlphaFoldDB" id="A0AAV1JTQ0"/>
<reference evidence="1 2" key="1">
    <citation type="submission" date="2023-11" db="EMBL/GenBank/DDBJ databases">
        <authorList>
            <person name="Okamura Y."/>
        </authorList>
    </citation>
    <scope>NUCLEOTIDE SEQUENCE [LARGE SCALE GENOMIC DNA]</scope>
</reference>
<sequence length="123" mass="13371">MAVNPKKIFIKDLVNKPAPLDVWVQGTIEQAVGNDVVILIISDTTGRAKIVKCEAADGVIDRSSLKKGTYCCIIGVAVKTKGLPEIEATKFIDLSQQPAMKSAWEYEVTEADLVLKGKIKPML</sequence>
<proteinExistence type="predicted"/>
<gene>
    <name evidence="1" type="ORF">LNINA_LOCUS10616</name>
</gene>
<dbReference type="Pfam" id="PF16100">
    <property type="entry name" value="RMI2"/>
    <property type="match status" value="1"/>
</dbReference>
<dbReference type="GO" id="GO:0005829">
    <property type="term" value="C:cytosol"/>
    <property type="evidence" value="ECO:0007669"/>
    <property type="project" value="TreeGrafter"/>
</dbReference>
<name>A0AAV1JTQ0_9NEOP</name>
<dbReference type="PANTHER" id="PTHR33962">
    <property type="entry name" value="RECQ-MEDIATED GENOME INSTABILITY PROTEIN 2 RMI2"/>
    <property type="match status" value="1"/>
</dbReference>
<evidence type="ECO:0000313" key="2">
    <source>
        <dbReference type="Proteomes" id="UP001497472"/>
    </source>
</evidence>
<dbReference type="GO" id="GO:0033045">
    <property type="term" value="P:regulation of sister chromatid segregation"/>
    <property type="evidence" value="ECO:0007669"/>
    <property type="project" value="TreeGrafter"/>
</dbReference>
<comment type="caution">
    <text evidence="1">The sequence shown here is derived from an EMBL/GenBank/DDBJ whole genome shotgun (WGS) entry which is preliminary data.</text>
</comment>
<dbReference type="GO" id="GO:2000042">
    <property type="term" value="P:negative regulation of double-strand break repair via homologous recombination"/>
    <property type="evidence" value="ECO:0007669"/>
    <property type="project" value="TreeGrafter"/>
</dbReference>
<dbReference type="GO" id="GO:0006281">
    <property type="term" value="P:DNA repair"/>
    <property type="evidence" value="ECO:0007669"/>
    <property type="project" value="TreeGrafter"/>
</dbReference>
<protein>
    <submittedName>
        <fullName evidence="1">Uncharacterized protein</fullName>
    </submittedName>
</protein>
<dbReference type="InterPro" id="IPR012340">
    <property type="entry name" value="NA-bd_OB-fold"/>
</dbReference>